<evidence type="ECO:0000313" key="3">
    <source>
        <dbReference type="Proteomes" id="UP000014480"/>
    </source>
</evidence>
<feature type="region of interest" description="Disordered" evidence="1">
    <location>
        <begin position="123"/>
        <end position="164"/>
    </location>
</feature>
<proteinExistence type="predicted"/>
<sequence>MDTTRRADGGNASHPAVQPPSPIGPSRAIRNTRALCNAAGMSAGGEIFRLPTSMLREYRFRMSISINHSSHARKYAQKFKPQRTKSSVSWKSRVSKEPERLRHTTVQGFPLIFNHLEHIRHRNAEERQAERSKCHASPDDGGDSFTPRQALCATSRGGGRSAARKAVYGPLPRASLMRVSSHESVMSPGARLLVEIQ</sequence>
<organism evidence="2 3">
    <name type="scientific">Colletotrichum orbiculare (strain 104-T / ATCC 96160 / CBS 514.97 / LARS 414 / MAFF 240422)</name>
    <name type="common">Cucumber anthracnose fungus</name>
    <name type="synonym">Colletotrichum lagenarium</name>
    <dbReference type="NCBI Taxonomy" id="1213857"/>
    <lineage>
        <taxon>Eukaryota</taxon>
        <taxon>Fungi</taxon>
        <taxon>Dikarya</taxon>
        <taxon>Ascomycota</taxon>
        <taxon>Pezizomycotina</taxon>
        <taxon>Sordariomycetes</taxon>
        <taxon>Hypocreomycetidae</taxon>
        <taxon>Glomerellales</taxon>
        <taxon>Glomerellaceae</taxon>
        <taxon>Colletotrichum</taxon>
        <taxon>Colletotrichum orbiculare species complex</taxon>
    </lineage>
</organism>
<dbReference type="Proteomes" id="UP000014480">
    <property type="component" value="Unassembled WGS sequence"/>
</dbReference>
<name>A0A484FPW0_COLOR</name>
<evidence type="ECO:0000313" key="2">
    <source>
        <dbReference type="EMBL" id="TDZ19534.1"/>
    </source>
</evidence>
<feature type="region of interest" description="Disordered" evidence="1">
    <location>
        <begin position="1"/>
        <end position="27"/>
    </location>
</feature>
<evidence type="ECO:0000256" key="1">
    <source>
        <dbReference type="SAM" id="MobiDB-lite"/>
    </source>
</evidence>
<accession>A0A484FPW0</accession>
<dbReference type="AlphaFoldDB" id="A0A484FPW0"/>
<reference evidence="3" key="1">
    <citation type="journal article" date="2013" name="New Phytol.">
        <title>Comparative genomic and transcriptomic analyses reveal the hemibiotrophic stage shift of Colletotrichum fungi.</title>
        <authorList>
            <person name="Gan P."/>
            <person name="Ikeda K."/>
            <person name="Irieda H."/>
            <person name="Narusaka M."/>
            <person name="O'Connell R.J."/>
            <person name="Narusaka Y."/>
            <person name="Takano Y."/>
            <person name="Kubo Y."/>
            <person name="Shirasu K."/>
        </authorList>
    </citation>
    <scope>NUCLEOTIDE SEQUENCE [LARGE SCALE GENOMIC DNA]</scope>
    <source>
        <strain evidence="3">104-T / ATCC 96160 / CBS 514.97 / LARS 414 / MAFF 240422</strain>
    </source>
</reference>
<keyword evidence="3" id="KW-1185">Reference proteome</keyword>
<comment type="caution">
    <text evidence="2">The sequence shown here is derived from an EMBL/GenBank/DDBJ whole genome shotgun (WGS) entry which is preliminary data.</text>
</comment>
<feature type="compositionally biased region" description="Basic and acidic residues" evidence="1">
    <location>
        <begin position="123"/>
        <end position="138"/>
    </location>
</feature>
<protein>
    <submittedName>
        <fullName evidence="2">Uncharacterized protein</fullName>
    </submittedName>
</protein>
<gene>
    <name evidence="2" type="ORF">Cob_v007752</name>
</gene>
<dbReference type="EMBL" id="AMCV02000020">
    <property type="protein sequence ID" value="TDZ19534.1"/>
    <property type="molecule type" value="Genomic_DNA"/>
</dbReference>
<reference evidence="3" key="2">
    <citation type="journal article" date="2019" name="Mol. Plant Microbe Interact.">
        <title>Genome sequence resources for four phytopathogenic fungi from the Colletotrichum orbiculare species complex.</title>
        <authorList>
            <person name="Gan P."/>
            <person name="Tsushima A."/>
            <person name="Narusaka M."/>
            <person name="Narusaka Y."/>
            <person name="Takano Y."/>
            <person name="Kubo Y."/>
            <person name="Shirasu K."/>
        </authorList>
    </citation>
    <scope>GENOME REANNOTATION</scope>
    <source>
        <strain evidence="3">104-T / ATCC 96160 / CBS 514.97 / LARS 414 / MAFF 240422</strain>
    </source>
</reference>